<dbReference type="GO" id="GO:0016075">
    <property type="term" value="P:rRNA catabolic process"/>
    <property type="evidence" value="ECO:0007669"/>
    <property type="project" value="TreeGrafter"/>
</dbReference>
<dbReference type="GO" id="GO:0006402">
    <property type="term" value="P:mRNA catabolic process"/>
    <property type="evidence" value="ECO:0007669"/>
    <property type="project" value="TreeGrafter"/>
</dbReference>
<dbReference type="Proteomes" id="UP000182459">
    <property type="component" value="Chromosome"/>
</dbReference>
<evidence type="ECO:0000313" key="2">
    <source>
        <dbReference type="Proteomes" id="UP000182459"/>
    </source>
</evidence>
<protein>
    <submittedName>
        <fullName evidence="1">PemK family transcriptional regulator</fullName>
    </submittedName>
</protein>
<dbReference type="EMBL" id="CP018093">
    <property type="protein sequence ID" value="APD50166.1"/>
    <property type="molecule type" value="Genomic_DNA"/>
</dbReference>
<gene>
    <name evidence="1" type="ORF">FSC454_02925</name>
</gene>
<dbReference type="RefSeq" id="WP_014549563.1">
    <property type="nucleotide sequence ID" value="NZ_CP018093.1"/>
</dbReference>
<dbReference type="InterPro" id="IPR003477">
    <property type="entry name" value="PemK-like"/>
</dbReference>
<dbReference type="SUPFAM" id="SSF50118">
    <property type="entry name" value="Cell growth inhibitor/plasmid maintenance toxic component"/>
    <property type="match status" value="1"/>
</dbReference>
<name>A0AAC9J6X6_9GAMM</name>
<dbReference type="PANTHER" id="PTHR33988:SF3">
    <property type="entry name" value="ENDORIBONUCLEASE TOXIN CHPB-RELATED"/>
    <property type="match status" value="1"/>
</dbReference>
<proteinExistence type="predicted"/>
<sequence length="110" mass="12558">MKYIPELGDIVWLDFDPSAGTEIMKRRPALVLSRQIFNEHTGFVMVAPITSTDRNNEFTIKLPNKYKTKGSILCYQARTLDYNVRKIAKIESLSAEYTSKAVNIVKIMLS</sequence>
<dbReference type="GO" id="GO:0004521">
    <property type="term" value="F:RNA endonuclease activity"/>
    <property type="evidence" value="ECO:0007669"/>
    <property type="project" value="TreeGrafter"/>
</dbReference>
<organism evidence="1 2">
    <name type="scientific">Francisella hispaniensis FSC454</name>
    <dbReference type="NCBI Taxonomy" id="1088883"/>
    <lineage>
        <taxon>Bacteria</taxon>
        <taxon>Pseudomonadati</taxon>
        <taxon>Pseudomonadota</taxon>
        <taxon>Gammaproteobacteria</taxon>
        <taxon>Thiotrichales</taxon>
        <taxon>Francisellaceae</taxon>
        <taxon>Francisella</taxon>
    </lineage>
</organism>
<dbReference type="Pfam" id="PF02452">
    <property type="entry name" value="PemK_toxin"/>
    <property type="match status" value="1"/>
</dbReference>
<keyword evidence="2" id="KW-1185">Reference proteome</keyword>
<dbReference type="Gene3D" id="2.30.30.110">
    <property type="match status" value="1"/>
</dbReference>
<dbReference type="InterPro" id="IPR011067">
    <property type="entry name" value="Plasmid_toxin/cell-grow_inhib"/>
</dbReference>
<reference evidence="1 2" key="1">
    <citation type="submission" date="2016-11" db="EMBL/GenBank/DDBJ databases">
        <authorList>
            <person name="Hagglund E."/>
            <person name="Bystrom M."/>
            <person name="Naslund J."/>
            <person name="Stenberg P."/>
            <person name="Sjodin A."/>
        </authorList>
    </citation>
    <scope>NUCLEOTIDE SEQUENCE [LARGE SCALE GENOMIC DNA]</scope>
    <source>
        <strain evidence="1 2">CCUG 58020</strain>
    </source>
</reference>
<dbReference type="KEGG" id="fhi:FSC454_02925"/>
<dbReference type="GO" id="GO:0003677">
    <property type="term" value="F:DNA binding"/>
    <property type="evidence" value="ECO:0007669"/>
    <property type="project" value="InterPro"/>
</dbReference>
<evidence type="ECO:0000313" key="1">
    <source>
        <dbReference type="EMBL" id="APD50166.1"/>
    </source>
</evidence>
<accession>A0AAC9J6X6</accession>
<dbReference type="PANTHER" id="PTHR33988">
    <property type="entry name" value="ENDORIBONUCLEASE MAZF-RELATED"/>
    <property type="match status" value="1"/>
</dbReference>
<dbReference type="AlphaFoldDB" id="A0AAC9J6X6"/>